<evidence type="ECO:0000313" key="2">
    <source>
        <dbReference type="Proteomes" id="UP000192578"/>
    </source>
</evidence>
<keyword evidence="2" id="KW-1185">Reference proteome</keyword>
<accession>A0A1W0WG51</accession>
<comment type="caution">
    <text evidence="1">The sequence shown here is derived from an EMBL/GenBank/DDBJ whole genome shotgun (WGS) entry which is preliminary data.</text>
</comment>
<proteinExistence type="predicted"/>
<evidence type="ECO:0000313" key="1">
    <source>
        <dbReference type="EMBL" id="OQV14180.1"/>
    </source>
</evidence>
<reference evidence="2" key="1">
    <citation type="submission" date="2017-01" db="EMBL/GenBank/DDBJ databases">
        <title>Comparative genomics of anhydrobiosis in the tardigrade Hypsibius dujardini.</title>
        <authorList>
            <person name="Yoshida Y."/>
            <person name="Koutsovoulos G."/>
            <person name="Laetsch D."/>
            <person name="Stevens L."/>
            <person name="Kumar S."/>
            <person name="Horikawa D."/>
            <person name="Ishino K."/>
            <person name="Komine S."/>
            <person name="Tomita M."/>
            <person name="Blaxter M."/>
            <person name="Arakawa K."/>
        </authorList>
    </citation>
    <scope>NUCLEOTIDE SEQUENCE [LARGE SCALE GENOMIC DNA]</scope>
    <source>
        <strain evidence="2">Z151</strain>
    </source>
</reference>
<organism evidence="1 2">
    <name type="scientific">Hypsibius exemplaris</name>
    <name type="common">Freshwater tardigrade</name>
    <dbReference type="NCBI Taxonomy" id="2072580"/>
    <lineage>
        <taxon>Eukaryota</taxon>
        <taxon>Metazoa</taxon>
        <taxon>Ecdysozoa</taxon>
        <taxon>Tardigrada</taxon>
        <taxon>Eutardigrada</taxon>
        <taxon>Parachela</taxon>
        <taxon>Hypsibioidea</taxon>
        <taxon>Hypsibiidae</taxon>
        <taxon>Hypsibius</taxon>
    </lineage>
</organism>
<name>A0A1W0WG51_HYPEX</name>
<gene>
    <name evidence="1" type="ORF">BV898_11651</name>
</gene>
<sequence length="351" mass="38948">MVIHYYLGDETTELSEKSPWLMGSRDSSPREGLRKSESGLAMAGLEYRFVPTPNAETSSYCFTKLKYVPQPSLQFTLYDEPAETYTEVDLRCGARRSTSFRGPSSSTTVTRIPSVKKQVNVARRCSFILPGDLSHLCLVGGPVLVSGPSDLVSAINVLVSGSMSWSPNQSGLVLRPTGWSRQVAWSLGVCANVLGLRTKYLVSGQGVNVDLSCQSAADRRRDRLWKTPAEAEAVHHSAGHNGYGSEEDHLRNCAMLVPKPTRPLPTSEILLLDWSYGGTSTVKMPSRNRTFRTPRYIQAEDLSVGGEFQFSGHAFIIVEWTNISKTFDFEKYFGKVVPSRSYRNFLLDVQD</sequence>
<dbReference type="Proteomes" id="UP000192578">
    <property type="component" value="Unassembled WGS sequence"/>
</dbReference>
<dbReference type="OrthoDB" id="10255210at2759"/>
<protein>
    <submittedName>
        <fullName evidence="1">Uncharacterized protein</fullName>
    </submittedName>
</protein>
<dbReference type="AlphaFoldDB" id="A0A1W0WG51"/>
<dbReference type="EMBL" id="MTYJ01000109">
    <property type="protein sequence ID" value="OQV14180.1"/>
    <property type="molecule type" value="Genomic_DNA"/>
</dbReference>